<feature type="transmembrane region" description="Helical" evidence="2">
    <location>
        <begin position="91"/>
        <end position="109"/>
    </location>
</feature>
<dbReference type="GO" id="GO:0043546">
    <property type="term" value="F:molybdopterin cofactor binding"/>
    <property type="evidence" value="ECO:0007669"/>
    <property type="project" value="TreeGrafter"/>
</dbReference>
<accession>A0A345NL85</accession>
<dbReference type="InterPro" id="IPR000572">
    <property type="entry name" value="OxRdtase_Mopterin-bd_dom"/>
</dbReference>
<dbReference type="PANTHER" id="PTHR19372">
    <property type="entry name" value="SULFITE REDUCTASE"/>
    <property type="match status" value="1"/>
</dbReference>
<protein>
    <submittedName>
        <fullName evidence="4">Oxidoreductase</fullName>
    </submittedName>
</protein>
<evidence type="ECO:0000256" key="1">
    <source>
        <dbReference type="SAM" id="MobiDB-lite"/>
    </source>
</evidence>
<keyword evidence="2" id="KW-0812">Transmembrane</keyword>
<gene>
    <name evidence="4" type="ORF">DV701_06325</name>
</gene>
<evidence type="ECO:0000313" key="4">
    <source>
        <dbReference type="EMBL" id="AXH95793.1"/>
    </source>
</evidence>
<dbReference type="PANTHER" id="PTHR19372:SF7">
    <property type="entry name" value="SULFITE OXIDASE, MITOCHONDRIAL"/>
    <property type="match status" value="1"/>
</dbReference>
<dbReference type="GO" id="GO:0020037">
    <property type="term" value="F:heme binding"/>
    <property type="evidence" value="ECO:0007669"/>
    <property type="project" value="TreeGrafter"/>
</dbReference>
<evidence type="ECO:0000259" key="3">
    <source>
        <dbReference type="Pfam" id="PF00174"/>
    </source>
</evidence>
<dbReference type="GO" id="GO:0006790">
    <property type="term" value="P:sulfur compound metabolic process"/>
    <property type="evidence" value="ECO:0007669"/>
    <property type="project" value="TreeGrafter"/>
</dbReference>
<dbReference type="SUPFAM" id="SSF81296">
    <property type="entry name" value="E set domains"/>
    <property type="match status" value="1"/>
</dbReference>
<sequence length="551" mass="57387">MTSTTEAARPAATGPPERATSSPGGPGPALVGVAAGAVTVGVAELLAGALLRVLGGQGTPSPLLAVGGAFVDLTPHWLKDWAVATFGTADKLVLGIGIVVTLLVLALLVGRLGVVSRTAAAAVLLLLGAVALAAVATRPSFAPLDLVPTLVGLAVGACVLWVLLGRLRAAPAAPRPGVGAGRERHTHPEAVRTDHRPAPTRRGVLGAAAGIGVLGVLGVVAGQALARTGRAAGDAVARLGLPTPRRSVKVPAEALSDVPGQTTFLTPNADFYRIDTALFAPRVDVGRWRLRVTGMVDQEIELDWAELLAQDHVEALVTLACVSNTVGGELVGNARWTGWPVRELLARAGVQEGADMVLSRSVDGFTAGTPLEVLTDDRDALIAVAMNGEPLPVEHGYPVRLVVPGLYGYVSATKWLTELKVTRFDADEGYWTPRGWAALGPVKTASRIDVPRREAPAGPVTVAGVAWAQHRGISKVEVRVDDGVWSEATLLAEPTVDAWRLWTWEWSDAEAGQHELTVRATDGTGELQTDRTAPPAPDGASGWHTVRVTVR</sequence>
<reference evidence="4 5" key="1">
    <citation type="submission" date="2018-07" db="EMBL/GenBank/DDBJ databases">
        <title>Complete genome sequencing of Ornithinimicrobium sp. AMA3305.</title>
        <authorList>
            <person name="Bae J.-W."/>
        </authorList>
    </citation>
    <scope>NUCLEOTIDE SEQUENCE [LARGE SCALE GENOMIC DNA]</scope>
    <source>
        <strain evidence="4 5">AMA3305</strain>
    </source>
</reference>
<dbReference type="OrthoDB" id="9795587at2"/>
<keyword evidence="2" id="KW-0472">Membrane</keyword>
<feature type="domain" description="Oxidoreductase molybdopterin-binding" evidence="3">
    <location>
        <begin position="281"/>
        <end position="431"/>
    </location>
</feature>
<keyword evidence="5" id="KW-1185">Reference proteome</keyword>
<dbReference type="Pfam" id="PF00174">
    <property type="entry name" value="Oxidored_molyb"/>
    <property type="match status" value="1"/>
</dbReference>
<dbReference type="GO" id="GO:0008482">
    <property type="term" value="F:sulfite oxidase activity"/>
    <property type="evidence" value="ECO:0007669"/>
    <property type="project" value="TreeGrafter"/>
</dbReference>
<feature type="region of interest" description="Disordered" evidence="1">
    <location>
        <begin position="172"/>
        <end position="199"/>
    </location>
</feature>
<organism evidence="4 5">
    <name type="scientific">Ornithinimicrobium avium</name>
    <dbReference type="NCBI Taxonomy" id="2283195"/>
    <lineage>
        <taxon>Bacteria</taxon>
        <taxon>Bacillati</taxon>
        <taxon>Actinomycetota</taxon>
        <taxon>Actinomycetes</taxon>
        <taxon>Micrococcales</taxon>
        <taxon>Ornithinimicrobiaceae</taxon>
        <taxon>Ornithinimicrobium</taxon>
    </lineage>
</organism>
<dbReference type="RefSeq" id="WP_114927558.1">
    <property type="nucleotide sequence ID" value="NZ_CP031229.1"/>
</dbReference>
<dbReference type="SUPFAM" id="SSF56524">
    <property type="entry name" value="Oxidoreductase molybdopterin-binding domain"/>
    <property type="match status" value="1"/>
</dbReference>
<dbReference type="Gene3D" id="2.60.40.650">
    <property type="match status" value="1"/>
</dbReference>
<dbReference type="Proteomes" id="UP000253790">
    <property type="component" value="Chromosome"/>
</dbReference>
<dbReference type="EMBL" id="CP031229">
    <property type="protein sequence ID" value="AXH95793.1"/>
    <property type="molecule type" value="Genomic_DNA"/>
</dbReference>
<feature type="transmembrane region" description="Helical" evidence="2">
    <location>
        <begin position="204"/>
        <end position="226"/>
    </location>
</feature>
<dbReference type="AlphaFoldDB" id="A0A345NL85"/>
<proteinExistence type="predicted"/>
<evidence type="ECO:0000256" key="2">
    <source>
        <dbReference type="SAM" id="Phobius"/>
    </source>
</evidence>
<keyword evidence="2" id="KW-1133">Transmembrane helix</keyword>
<feature type="region of interest" description="Disordered" evidence="1">
    <location>
        <begin position="1"/>
        <end position="26"/>
    </location>
</feature>
<feature type="transmembrane region" description="Helical" evidence="2">
    <location>
        <begin position="29"/>
        <end position="51"/>
    </location>
</feature>
<evidence type="ECO:0000313" key="5">
    <source>
        <dbReference type="Proteomes" id="UP000253790"/>
    </source>
</evidence>
<dbReference type="InterPro" id="IPR036374">
    <property type="entry name" value="OxRdtase_Mopterin-bd_sf"/>
</dbReference>
<name>A0A345NL85_9MICO</name>
<dbReference type="InterPro" id="IPR014756">
    <property type="entry name" value="Ig_E-set"/>
</dbReference>
<feature type="region of interest" description="Disordered" evidence="1">
    <location>
        <begin position="523"/>
        <end position="551"/>
    </location>
</feature>
<feature type="transmembrane region" description="Helical" evidence="2">
    <location>
        <begin position="121"/>
        <end position="141"/>
    </location>
</feature>
<feature type="compositionally biased region" description="Basic and acidic residues" evidence="1">
    <location>
        <begin position="181"/>
        <end position="197"/>
    </location>
</feature>
<dbReference type="Gene3D" id="3.90.420.10">
    <property type="entry name" value="Oxidoreductase, molybdopterin-binding domain"/>
    <property type="match status" value="1"/>
</dbReference>
<feature type="transmembrane region" description="Helical" evidence="2">
    <location>
        <begin position="147"/>
        <end position="165"/>
    </location>
</feature>
<dbReference type="KEGG" id="orn:DV701_06325"/>